<dbReference type="Proteomes" id="UP000291101">
    <property type="component" value="Unassembled WGS sequence"/>
</dbReference>
<evidence type="ECO:0000313" key="3">
    <source>
        <dbReference type="Proteomes" id="UP000291101"/>
    </source>
</evidence>
<name>A0A4Q2SJC6_9ACTN</name>
<proteinExistence type="predicted"/>
<reference evidence="2 3" key="1">
    <citation type="submission" date="2019-01" db="EMBL/GenBank/DDBJ databases">
        <title>Novel species of Nocardioides.</title>
        <authorList>
            <person name="Liu Q."/>
            <person name="X Y.-H."/>
        </authorList>
    </citation>
    <scope>NUCLEOTIDE SEQUENCE [LARGE SCALE GENOMIC DNA]</scope>
    <source>
        <strain evidence="2 3">HLT2-9</strain>
    </source>
</reference>
<dbReference type="PROSITE" id="PS52050">
    <property type="entry name" value="WYL"/>
    <property type="match status" value="1"/>
</dbReference>
<dbReference type="Pfam" id="PF13280">
    <property type="entry name" value="WYL"/>
    <property type="match status" value="1"/>
</dbReference>
<dbReference type="RefSeq" id="WP_129428301.1">
    <property type="nucleotide sequence ID" value="NZ_SDWV01000022.1"/>
</dbReference>
<organism evidence="2 3">
    <name type="scientific">Nocardioides zhouii</name>
    <dbReference type="NCBI Taxonomy" id="1168729"/>
    <lineage>
        <taxon>Bacteria</taxon>
        <taxon>Bacillati</taxon>
        <taxon>Actinomycetota</taxon>
        <taxon>Actinomycetes</taxon>
        <taxon>Propionibacteriales</taxon>
        <taxon>Nocardioidaceae</taxon>
        <taxon>Nocardioides</taxon>
    </lineage>
</organism>
<dbReference type="EMBL" id="SDWV01000022">
    <property type="protein sequence ID" value="RYC05666.1"/>
    <property type="molecule type" value="Genomic_DNA"/>
</dbReference>
<sequence length="302" mass="33639">MPPGRNPVEAMQRLARILAVLDDAGVVGATTDRLLEVAQYGGQSAPQDQLSLDLRNLKNQGWQIDNVAPPGELGRYRMVSGDNRLHVKLTADHRAALQRAVLLAERSDLAKRLGVRTTTVPEGIGAIVIRKQKGDKLSLAFQSVQLRSRIRFTYKGTARIVHPGTVRFQNYKWYLSGVEDGAEIVKHFVVSEMSGIALDPPGTAAEVSSVRRIPLHPLRWEVDAPTQVTLRTTRDFVPDVIRWLNEPDSQVERDDAVDLTYTVTHRHAFRARLYVLGPRVTIAQGAEVYDEILAELRTMVGL</sequence>
<gene>
    <name evidence="2" type="ORF">EUA94_18125</name>
</gene>
<protein>
    <submittedName>
        <fullName evidence="2">WYL domain-containing protein</fullName>
    </submittedName>
</protein>
<comment type="caution">
    <text evidence="2">The sequence shown here is derived from an EMBL/GenBank/DDBJ whole genome shotgun (WGS) entry which is preliminary data.</text>
</comment>
<dbReference type="OrthoDB" id="5176814at2"/>
<feature type="domain" description="WYL" evidence="1">
    <location>
        <begin position="139"/>
        <end position="196"/>
    </location>
</feature>
<accession>A0A4Q2SJC6</accession>
<evidence type="ECO:0000259" key="1">
    <source>
        <dbReference type="Pfam" id="PF13280"/>
    </source>
</evidence>
<dbReference type="AlphaFoldDB" id="A0A4Q2SJC6"/>
<keyword evidence="3" id="KW-1185">Reference proteome</keyword>
<dbReference type="InterPro" id="IPR026881">
    <property type="entry name" value="WYL_dom"/>
</dbReference>
<evidence type="ECO:0000313" key="2">
    <source>
        <dbReference type="EMBL" id="RYC05666.1"/>
    </source>
</evidence>